<dbReference type="Proteomes" id="UP000789525">
    <property type="component" value="Unassembled WGS sequence"/>
</dbReference>
<keyword evidence="2" id="KW-1185">Reference proteome</keyword>
<sequence length="52" mass="5722">VGPVPGVLCLLYCCDGLSSVIENFNIVEFEDYELLLRDVLCEGACHVDFEGI</sequence>
<dbReference type="EMBL" id="CAJVPT010006443">
    <property type="protein sequence ID" value="CAG8530866.1"/>
    <property type="molecule type" value="Genomic_DNA"/>
</dbReference>
<reference evidence="1" key="1">
    <citation type="submission" date="2021-06" db="EMBL/GenBank/DDBJ databases">
        <authorList>
            <person name="Kallberg Y."/>
            <person name="Tangrot J."/>
            <person name="Rosling A."/>
        </authorList>
    </citation>
    <scope>NUCLEOTIDE SEQUENCE</scope>
    <source>
        <strain evidence="1">CL356</strain>
    </source>
</reference>
<proteinExistence type="predicted"/>
<protein>
    <submittedName>
        <fullName evidence="1">10584_t:CDS:1</fullName>
    </submittedName>
</protein>
<gene>
    <name evidence="1" type="ORF">ACOLOM_LOCUS4066</name>
</gene>
<evidence type="ECO:0000313" key="1">
    <source>
        <dbReference type="EMBL" id="CAG8530866.1"/>
    </source>
</evidence>
<evidence type="ECO:0000313" key="2">
    <source>
        <dbReference type="Proteomes" id="UP000789525"/>
    </source>
</evidence>
<name>A0ACA9LLL1_9GLOM</name>
<feature type="non-terminal residue" evidence="1">
    <location>
        <position position="1"/>
    </location>
</feature>
<organism evidence="1 2">
    <name type="scientific">Acaulospora colombiana</name>
    <dbReference type="NCBI Taxonomy" id="27376"/>
    <lineage>
        <taxon>Eukaryota</taxon>
        <taxon>Fungi</taxon>
        <taxon>Fungi incertae sedis</taxon>
        <taxon>Mucoromycota</taxon>
        <taxon>Glomeromycotina</taxon>
        <taxon>Glomeromycetes</taxon>
        <taxon>Diversisporales</taxon>
        <taxon>Acaulosporaceae</taxon>
        <taxon>Acaulospora</taxon>
    </lineage>
</organism>
<comment type="caution">
    <text evidence="1">The sequence shown here is derived from an EMBL/GenBank/DDBJ whole genome shotgun (WGS) entry which is preliminary data.</text>
</comment>
<accession>A0ACA9LLL1</accession>